<name>A0ABY2PXK7_9ENTR</name>
<dbReference type="Pfam" id="PF01755">
    <property type="entry name" value="Glyco_transf_25"/>
    <property type="match status" value="1"/>
</dbReference>
<dbReference type="InterPro" id="IPR008264">
    <property type="entry name" value="Beta_glucanase"/>
</dbReference>
<evidence type="ECO:0000256" key="7">
    <source>
        <dbReference type="ARBA" id="ARBA00031665"/>
    </source>
</evidence>
<dbReference type="PANTHER" id="PTHR31062">
    <property type="entry name" value="XYLOGLUCAN ENDOTRANSGLUCOSYLASE/HYDROLASE PROTEIN 8-RELATED"/>
    <property type="match status" value="1"/>
</dbReference>
<evidence type="ECO:0000256" key="6">
    <source>
        <dbReference type="ARBA" id="ARBA00029771"/>
    </source>
</evidence>
<accession>A0ABY2PXK7</accession>
<dbReference type="RefSeq" id="WP_046051734.1">
    <property type="nucleotide sequence ID" value="NZ_QFVP01000003.1"/>
</dbReference>
<evidence type="ECO:0000256" key="4">
    <source>
        <dbReference type="ARBA" id="ARBA00023295"/>
    </source>
</evidence>
<dbReference type="PRINTS" id="PR00737">
    <property type="entry name" value="GLHYDRLASE16"/>
</dbReference>
<keyword evidence="4" id="KW-0326">Glycosidase</keyword>
<sequence length="705" mass="78501">MNLQDASGVLRKVLFKISRVIISIFPGRRIPVFGSGPEMIGSIVVINLDRQPGRWRRLSRELKRFRTYDGFPLASIIQRFSAVDARDGRASAATADVDSVYCIGDQLYVQPDARLEAHFSNDEPIKMTRQEIAVARSHVEVWKAIAAGDKEYVLVLEDDVWFRLGAVAAITRGWRAAIRECSEDHGPHLLYMSYEDAGGTAERMTCCGDLFRPVRGLWFLSGYVLSRDGAAALLQAMPVVGPVDLWMNYRFNELGALALSKPAILQRQDGASDNAYSVLPYLARAGIVDAGTGLMAPDQIDSCSVMAWTAGGSREGLAMALAMLGLRVCVFDADEEEIQPQELLNLFTVFDVLLDVPLTPETFNTVLARAEIKFIVEAGAKQRFKFELKSLPSLRSVFLSDLESDFQMWDPLCTLLNLPRPAQGYPIGAPRGSRLFRWDRLCDLSHQDQFESPETCFLLDVSPWVLPPQHGWRPAHLSGNEMHPVGNCLLCTDMATETPSFIGLVETFPGNMASFSKENLVCDEDGTHLTISAIPTGNRPYRAGAFASKQSFEYGRFEAEIKAARGSGLVTGFFLHRDSPRQEIDIEIAGDAPESMLVNVYFNPGDEGATLGYGYRGSPYRVELGFDASLDFHRYTIDWRPDRIVWSVDGRVVHERASWDPTPVPHLAMRLHANLWAPRSEELAGRIDIQALPATTTFKNIKLWE</sequence>
<dbReference type="InterPro" id="IPR002654">
    <property type="entry name" value="Glyco_trans_25"/>
</dbReference>
<evidence type="ECO:0000256" key="2">
    <source>
        <dbReference type="ARBA" id="ARBA00014569"/>
    </source>
</evidence>
<protein>
    <recommendedName>
        <fullName evidence="2">Beta-glucanase</fullName>
    </recommendedName>
    <alternativeName>
        <fullName evidence="7">1,3-1,4-beta-D-glucan 4-glucanohydrolase</fullName>
    </alternativeName>
    <alternativeName>
        <fullName evidence="6">Endo-beta-1,3-1,4 glucanase</fullName>
    </alternativeName>
    <alternativeName>
        <fullName evidence="5">Lichenase</fullName>
    </alternativeName>
</protein>
<evidence type="ECO:0000256" key="3">
    <source>
        <dbReference type="ARBA" id="ARBA00022801"/>
    </source>
</evidence>
<evidence type="ECO:0000313" key="10">
    <source>
        <dbReference type="Proteomes" id="UP000306790"/>
    </source>
</evidence>
<organism evidence="9 10">
    <name type="scientific">Citrobacter murliniae</name>
    <dbReference type="NCBI Taxonomy" id="67829"/>
    <lineage>
        <taxon>Bacteria</taxon>
        <taxon>Pseudomonadati</taxon>
        <taxon>Pseudomonadota</taxon>
        <taxon>Gammaproteobacteria</taxon>
        <taxon>Enterobacterales</taxon>
        <taxon>Enterobacteriaceae</taxon>
        <taxon>Citrobacter</taxon>
        <taxon>Citrobacter freundii complex</taxon>
    </lineage>
</organism>
<reference evidence="9 10" key="1">
    <citation type="submission" date="2018-05" db="EMBL/GenBank/DDBJ databases">
        <title>Isolation and genomic analyses of lactose-positive bacteria from faecal samples of preterm neonates.</title>
        <authorList>
            <person name="Chen Y."/>
            <person name="Brook T.C."/>
            <person name="O'Neill I."/>
            <person name="Soe C.Z."/>
            <person name="Hall L.J."/>
            <person name="Hoyles L."/>
        </authorList>
    </citation>
    <scope>NUCLEOTIDE SEQUENCE [LARGE SCALE GENOMIC DNA]</scope>
    <source>
        <strain evidence="9 10">P080C CL</strain>
    </source>
</reference>
<feature type="domain" description="GH16" evidence="8">
    <location>
        <begin position="413"/>
        <end position="698"/>
    </location>
</feature>
<dbReference type="EMBL" id="QFVP01000003">
    <property type="protein sequence ID" value="THE40784.1"/>
    <property type="molecule type" value="Genomic_DNA"/>
</dbReference>
<evidence type="ECO:0000256" key="5">
    <source>
        <dbReference type="ARBA" id="ARBA00029722"/>
    </source>
</evidence>
<dbReference type="Gene3D" id="2.60.120.200">
    <property type="match status" value="1"/>
</dbReference>
<evidence type="ECO:0000313" key="9">
    <source>
        <dbReference type="EMBL" id="THE40784.1"/>
    </source>
</evidence>
<evidence type="ECO:0000256" key="1">
    <source>
        <dbReference type="ARBA" id="ARBA00006865"/>
    </source>
</evidence>
<keyword evidence="3 9" id="KW-0378">Hydrolase</keyword>
<dbReference type="InterPro" id="IPR013320">
    <property type="entry name" value="ConA-like_dom_sf"/>
</dbReference>
<dbReference type="CDD" id="cd06532">
    <property type="entry name" value="Glyco_transf_25"/>
    <property type="match status" value="1"/>
</dbReference>
<dbReference type="GO" id="GO:0016787">
    <property type="term" value="F:hydrolase activity"/>
    <property type="evidence" value="ECO:0007669"/>
    <property type="project" value="UniProtKB-KW"/>
</dbReference>
<dbReference type="InterPro" id="IPR000757">
    <property type="entry name" value="Beta-glucanase-like"/>
</dbReference>
<comment type="similarity">
    <text evidence="1">Belongs to the glycosyl hydrolase 16 family.</text>
</comment>
<comment type="caution">
    <text evidence="9">The sequence shown here is derived from an EMBL/GenBank/DDBJ whole genome shotgun (WGS) entry which is preliminary data.</text>
</comment>
<dbReference type="PROSITE" id="PS51762">
    <property type="entry name" value="GH16_2"/>
    <property type="match status" value="1"/>
</dbReference>
<proteinExistence type="inferred from homology"/>
<dbReference type="InterPro" id="IPR044791">
    <property type="entry name" value="Beta-glucanase/XTH"/>
</dbReference>
<evidence type="ECO:0000259" key="8">
    <source>
        <dbReference type="PROSITE" id="PS51762"/>
    </source>
</evidence>
<dbReference type="Pfam" id="PF00722">
    <property type="entry name" value="Glyco_hydro_16"/>
    <property type="match status" value="1"/>
</dbReference>
<gene>
    <name evidence="9" type="ORF">DJ535_08170</name>
</gene>
<keyword evidence="10" id="KW-1185">Reference proteome</keyword>
<dbReference type="SUPFAM" id="SSF49899">
    <property type="entry name" value="Concanavalin A-like lectins/glucanases"/>
    <property type="match status" value="1"/>
</dbReference>
<dbReference type="Proteomes" id="UP000306790">
    <property type="component" value="Unassembled WGS sequence"/>
</dbReference>